<keyword evidence="9" id="KW-0234">DNA repair</keyword>
<keyword evidence="18" id="KW-1185">Reference proteome</keyword>
<feature type="binding site" evidence="14">
    <location>
        <begin position="12"/>
        <end position="19"/>
    </location>
    <ligand>
        <name>ATP</name>
        <dbReference type="ChEBI" id="CHEBI:30616"/>
    </ligand>
</feature>
<dbReference type="GO" id="GO:0005829">
    <property type="term" value="C:cytosol"/>
    <property type="evidence" value="ECO:0007669"/>
    <property type="project" value="TreeGrafter"/>
</dbReference>
<keyword evidence="10" id="KW-0413">Isomerase</keyword>
<evidence type="ECO:0000256" key="1">
    <source>
        <dbReference type="ARBA" id="ARBA00022722"/>
    </source>
</evidence>
<keyword evidence="3" id="KW-0227">DNA damage</keyword>
<dbReference type="InterPro" id="IPR014016">
    <property type="entry name" value="UvrD-like_ATP-bd"/>
</dbReference>
<dbReference type="Gene3D" id="3.90.320.10">
    <property type="match status" value="1"/>
</dbReference>
<evidence type="ECO:0000256" key="8">
    <source>
        <dbReference type="ARBA" id="ARBA00023125"/>
    </source>
</evidence>
<dbReference type="InterPro" id="IPR011604">
    <property type="entry name" value="PDDEXK-like_dom_sf"/>
</dbReference>
<dbReference type="Pfam" id="PF13361">
    <property type="entry name" value="UvrD_C"/>
    <property type="match status" value="1"/>
</dbReference>
<name>A0A9X4RWX3_9FLAO</name>
<dbReference type="PROSITE" id="PS51217">
    <property type="entry name" value="UVRD_HELICASE_CTER"/>
    <property type="match status" value="1"/>
</dbReference>
<dbReference type="Pfam" id="PF00580">
    <property type="entry name" value="UvrD-helicase"/>
    <property type="match status" value="1"/>
</dbReference>
<organism evidence="17 18">
    <name type="scientific">Profundicola chukchiensis</name>
    <dbReference type="NCBI Taxonomy" id="2961959"/>
    <lineage>
        <taxon>Bacteria</taxon>
        <taxon>Pseudomonadati</taxon>
        <taxon>Bacteroidota</taxon>
        <taxon>Flavobacteriia</taxon>
        <taxon>Flavobacteriales</taxon>
        <taxon>Weeksellaceae</taxon>
        <taxon>Profundicola</taxon>
    </lineage>
</organism>
<dbReference type="InterPro" id="IPR014017">
    <property type="entry name" value="DNA_helicase_UvrD-like_C"/>
</dbReference>
<evidence type="ECO:0000313" key="17">
    <source>
        <dbReference type="EMBL" id="MDG4946332.1"/>
    </source>
</evidence>
<dbReference type="GO" id="GO:0043138">
    <property type="term" value="F:3'-5' DNA helicase activity"/>
    <property type="evidence" value="ECO:0007669"/>
    <property type="project" value="UniProtKB-EC"/>
</dbReference>
<dbReference type="Proteomes" id="UP001152599">
    <property type="component" value="Unassembled WGS sequence"/>
</dbReference>
<protein>
    <recommendedName>
        <fullName evidence="12">DNA 3'-5' helicase</fullName>
        <ecNumber evidence="12">5.6.2.4</ecNumber>
    </recommendedName>
</protein>
<dbReference type="RefSeq" id="WP_304420753.1">
    <property type="nucleotide sequence ID" value="NZ_JANCMU010000004.1"/>
</dbReference>
<dbReference type="AlphaFoldDB" id="A0A9X4RWX3"/>
<dbReference type="PROSITE" id="PS51198">
    <property type="entry name" value="UVRD_HELICASE_ATP_BIND"/>
    <property type="match status" value="1"/>
</dbReference>
<feature type="domain" description="UvrD-like helicase ATP-binding" evidence="15">
    <location>
        <begin position="1"/>
        <end position="457"/>
    </location>
</feature>
<keyword evidence="7 14" id="KW-0067">ATP-binding</keyword>
<evidence type="ECO:0000259" key="16">
    <source>
        <dbReference type="PROSITE" id="PS51217"/>
    </source>
</evidence>
<proteinExistence type="predicted"/>
<dbReference type="GO" id="GO:0000725">
    <property type="term" value="P:recombinational repair"/>
    <property type="evidence" value="ECO:0007669"/>
    <property type="project" value="TreeGrafter"/>
</dbReference>
<feature type="domain" description="UvrD-like helicase C-terminal" evidence="16">
    <location>
        <begin position="481"/>
        <end position="725"/>
    </location>
</feature>
<accession>A0A9X4RWX3</accession>
<comment type="caution">
    <text evidence="17">The sequence shown here is derived from an EMBL/GenBank/DDBJ whole genome shotgun (WGS) entry which is preliminary data.</text>
</comment>
<dbReference type="InterPro" id="IPR000212">
    <property type="entry name" value="DNA_helicase_UvrD/REP"/>
</dbReference>
<dbReference type="PANTHER" id="PTHR11070:SF67">
    <property type="entry name" value="DNA 3'-5' HELICASE"/>
    <property type="match status" value="1"/>
</dbReference>
<keyword evidence="4 14" id="KW-0378">Hydrolase</keyword>
<dbReference type="Gene3D" id="3.40.50.300">
    <property type="entry name" value="P-loop containing nucleotide triphosphate hydrolases"/>
    <property type="match status" value="4"/>
</dbReference>
<dbReference type="GO" id="GO:0004527">
    <property type="term" value="F:exonuclease activity"/>
    <property type="evidence" value="ECO:0007669"/>
    <property type="project" value="UniProtKB-KW"/>
</dbReference>
<evidence type="ECO:0000256" key="3">
    <source>
        <dbReference type="ARBA" id="ARBA00022763"/>
    </source>
</evidence>
<keyword evidence="8" id="KW-0238">DNA-binding</keyword>
<evidence type="ECO:0000256" key="6">
    <source>
        <dbReference type="ARBA" id="ARBA00022839"/>
    </source>
</evidence>
<evidence type="ECO:0000256" key="2">
    <source>
        <dbReference type="ARBA" id="ARBA00022741"/>
    </source>
</evidence>
<evidence type="ECO:0000256" key="10">
    <source>
        <dbReference type="ARBA" id="ARBA00023235"/>
    </source>
</evidence>
<dbReference type="GO" id="GO:0003677">
    <property type="term" value="F:DNA binding"/>
    <property type="evidence" value="ECO:0007669"/>
    <property type="project" value="UniProtKB-KW"/>
</dbReference>
<gene>
    <name evidence="17" type="ORF">NMK71_07895</name>
</gene>
<evidence type="ECO:0000256" key="7">
    <source>
        <dbReference type="ARBA" id="ARBA00022840"/>
    </source>
</evidence>
<evidence type="ECO:0000313" key="18">
    <source>
        <dbReference type="Proteomes" id="UP001152599"/>
    </source>
</evidence>
<keyword evidence="6" id="KW-0269">Exonuclease</keyword>
<dbReference type="SUPFAM" id="SSF52540">
    <property type="entry name" value="P-loop containing nucleoside triphosphate hydrolases"/>
    <property type="match status" value="1"/>
</dbReference>
<reference evidence="17" key="1">
    <citation type="submission" date="2022-07" db="EMBL/GenBank/DDBJ databases">
        <title>Description and genome-wide analysis of Profundicola chukchiensis gen. nov., sp. nov., marine bacteria isolated from bottom sediments of the Chukchi Sea.</title>
        <authorList>
            <person name="Romanenko L."/>
            <person name="Otstavnykh N."/>
            <person name="Kurilenko V."/>
            <person name="Eremeev V."/>
            <person name="Velansky P."/>
            <person name="Mikhailov V."/>
            <person name="Isaeva M."/>
        </authorList>
    </citation>
    <scope>NUCLEOTIDE SEQUENCE</scope>
    <source>
        <strain evidence="17">KMM 9713</strain>
    </source>
</reference>
<comment type="catalytic activity">
    <reaction evidence="11">
        <text>Couples ATP hydrolysis with the unwinding of duplex DNA by translocating in the 3'-5' direction.</text>
        <dbReference type="EC" id="5.6.2.4"/>
    </reaction>
</comment>
<evidence type="ECO:0000256" key="4">
    <source>
        <dbReference type="ARBA" id="ARBA00022801"/>
    </source>
</evidence>
<dbReference type="GO" id="GO:0005524">
    <property type="term" value="F:ATP binding"/>
    <property type="evidence" value="ECO:0007669"/>
    <property type="project" value="UniProtKB-UniRule"/>
</dbReference>
<comment type="catalytic activity">
    <reaction evidence="13">
        <text>ATP + H2O = ADP + phosphate + H(+)</text>
        <dbReference type="Rhea" id="RHEA:13065"/>
        <dbReference type="ChEBI" id="CHEBI:15377"/>
        <dbReference type="ChEBI" id="CHEBI:15378"/>
        <dbReference type="ChEBI" id="CHEBI:30616"/>
        <dbReference type="ChEBI" id="CHEBI:43474"/>
        <dbReference type="ChEBI" id="CHEBI:456216"/>
        <dbReference type="EC" id="5.6.2.4"/>
    </reaction>
</comment>
<evidence type="ECO:0000256" key="11">
    <source>
        <dbReference type="ARBA" id="ARBA00034617"/>
    </source>
</evidence>
<sequence length="1024" mass="118487">MLKPNKIKIYNASAGAGKTYTLVKEFLSLLLLKPESDAFKKLLAITFTNKAANEMKVRIVEKLQELTDLPDEDSEMKTMMEETGLSPDAIRLKSRNILTSILHNYGLFAVSTIDKFNLRLMRAFSQDLGISVNFDVEMDTRQMLSESVDLLFSELQDEKLLSDIMTDIALENLSNDQRWDISDDMIQQSNDLLQDKFLEPLQQLQKLSLEEFNAFRNMVNRKFFAAKLNIDKAAKDVLDYTKNQGLSIEDFKYKSSGSVLKYFLDIEDGKYLLFGPRAEKLFESGAYLSNKSADIDALTSVIADAYAVIQENLRDYNFWSKIKKKINPITLLNEVDKRLNKVKEENNILLIGDFNKIISDNIKDQPTPFIYEKIGNRYHHYFIDEFQDTSDLQWQNLLPLVLNALSDDMTVMIVGDPKQSIYRFRGGNPNLMIGLADMEETDERIEVESLPTNWRSYHEVINFNNALYEFIGAGLNHPGFKALYESAGQEENHKKGGYVQLRFEPKPQKGSGESHLENCMYRLLEDIQKAEENGFAWEEMAILVRTNSQGQLIAEFLSEKGYQIISNESLLLQNSDHVQLLLAFIQFLTKPTNSEYRINLILRLYQNHILNVEDKTEFIANHIGLNENDFIQALKERDVDLEFLKLPFQSFYDQVSAAVRAFRLQENANAYVSFFMDEILKFQYQPDPTPQAFLVFWEQKAHKLSIVIPEGQKAIQLLTLHKSKGLQFPVVFLPYITWEPKSSGIWIPVEDEKVKQIYIEDLNDMEQMPSEVQERIIEEEIQAELDALNMLYVATTRAVEQLYMVADLPGKNDLPVASYLFHFAGRQEGFEDNYISFGSPERVSTLKERNNQDQMVVPFVSSDWTQKVKISEEHALLWDDSRAEALEYGRKMHSVLEKINHISETDDVLDQFELQGFITAEEKAQLSVELKKLYEHQDLSELFNAEEFYNERDFVAPDGSLFRPDRLVKLNEDWVLMDYKTGEPKKKYEKQVNDYAQFLTDLGMPVKRKLLIFLDQKETVVEVD</sequence>
<dbReference type="EC" id="5.6.2.4" evidence="12"/>
<evidence type="ECO:0000256" key="14">
    <source>
        <dbReference type="PROSITE-ProRule" id="PRU00560"/>
    </source>
</evidence>
<evidence type="ECO:0000256" key="13">
    <source>
        <dbReference type="ARBA" id="ARBA00048988"/>
    </source>
</evidence>
<dbReference type="EMBL" id="JANCMU010000004">
    <property type="protein sequence ID" value="MDG4946332.1"/>
    <property type="molecule type" value="Genomic_DNA"/>
</dbReference>
<evidence type="ECO:0000256" key="9">
    <source>
        <dbReference type="ARBA" id="ARBA00023204"/>
    </source>
</evidence>
<dbReference type="InterPro" id="IPR027417">
    <property type="entry name" value="P-loop_NTPase"/>
</dbReference>
<keyword evidence="1" id="KW-0540">Nuclease</keyword>
<keyword evidence="5 14" id="KW-0347">Helicase</keyword>
<evidence type="ECO:0000259" key="15">
    <source>
        <dbReference type="PROSITE" id="PS51198"/>
    </source>
</evidence>
<keyword evidence="2 14" id="KW-0547">Nucleotide-binding</keyword>
<evidence type="ECO:0000256" key="12">
    <source>
        <dbReference type="ARBA" id="ARBA00034808"/>
    </source>
</evidence>
<dbReference type="PANTHER" id="PTHR11070">
    <property type="entry name" value="UVRD / RECB / PCRA DNA HELICASE FAMILY MEMBER"/>
    <property type="match status" value="1"/>
</dbReference>
<evidence type="ECO:0000256" key="5">
    <source>
        <dbReference type="ARBA" id="ARBA00022806"/>
    </source>
</evidence>